<feature type="chain" id="PRO_5046302347" evidence="1">
    <location>
        <begin position="27"/>
        <end position="563"/>
    </location>
</feature>
<dbReference type="PIRSF" id="PIRSF002741">
    <property type="entry name" value="MppA"/>
    <property type="match status" value="1"/>
</dbReference>
<dbReference type="PROSITE" id="PS51257">
    <property type="entry name" value="PROKAR_LIPOPROTEIN"/>
    <property type="match status" value="1"/>
</dbReference>
<dbReference type="CDD" id="cd08506">
    <property type="entry name" value="PBP2_clavulanate_OppA2"/>
    <property type="match status" value="1"/>
</dbReference>
<dbReference type="Pfam" id="PF00496">
    <property type="entry name" value="SBP_bac_5"/>
    <property type="match status" value="1"/>
</dbReference>
<sequence>MTLSRNRAVRWLAVGAAVAILTTACGTPDSGSSGGSGGADHKGGTLTLLDQSDFEHLDPARNYVASQQHVAVLYAPTLTSYVNAAGVAGTAIAGDAATDTGTKNADASVWSFTIRQNLKWQDGKEVTCEDFLYGVKRSFSDILTDGPQYQKQYLLGGKNYKGVYLDPNGLPSVTCKGDTITYKLAQGVPDFNYTVSMGIFAAVRKDKDTKEKYDDQPFSYGPYMIKSHVRDQSLTLVRNKYWDQSLDKVRKNLPDEFDFKFGLDASVITDRLIQDKGADQATMTFGNTQVTAQQAQQVLNDPKLKARSVVGLDGFTWYIAVNTKKVPDQKCRQAYNYAMNKQTALTAFGGPAFGDIATSIIAPTLKAYKKADPYNLGSKPEGDPAMAKQLLAQSPTCQKNIKFDYSQTPTGDRLAAAVKDGFARAGITVTANPIPRKQYYTTVGKPAVEDELVYVGWGADWPSASTVIPPLFDGAQIIPEGNQNYSQLNDPAINSKIYSIAKNPDSDAQQPQWGDLDIAIQQTGATIPLRYEKAVYLVGSKVTGAHLHSEYSDVSLLNIGVSQ</sequence>
<dbReference type="EMBL" id="BAAANY010000036">
    <property type="protein sequence ID" value="GAA1711034.1"/>
    <property type="molecule type" value="Genomic_DNA"/>
</dbReference>
<feature type="domain" description="Solute-binding protein family 5" evidence="2">
    <location>
        <begin position="94"/>
        <end position="475"/>
    </location>
</feature>
<organism evidence="3 4">
    <name type="scientific">Fodinicola feengrottensis</name>
    <dbReference type="NCBI Taxonomy" id="435914"/>
    <lineage>
        <taxon>Bacteria</taxon>
        <taxon>Bacillati</taxon>
        <taxon>Actinomycetota</taxon>
        <taxon>Actinomycetes</taxon>
        <taxon>Mycobacteriales</taxon>
        <taxon>Fodinicola</taxon>
    </lineage>
</organism>
<dbReference type="Gene3D" id="3.40.190.10">
    <property type="entry name" value="Periplasmic binding protein-like II"/>
    <property type="match status" value="1"/>
</dbReference>
<dbReference type="PANTHER" id="PTHR30290">
    <property type="entry name" value="PERIPLASMIC BINDING COMPONENT OF ABC TRANSPORTER"/>
    <property type="match status" value="1"/>
</dbReference>
<evidence type="ECO:0000313" key="4">
    <source>
        <dbReference type="Proteomes" id="UP001500618"/>
    </source>
</evidence>
<dbReference type="RefSeq" id="WP_344314457.1">
    <property type="nucleotide sequence ID" value="NZ_BAAANY010000036.1"/>
</dbReference>
<evidence type="ECO:0000256" key="1">
    <source>
        <dbReference type="SAM" id="SignalP"/>
    </source>
</evidence>
<dbReference type="SUPFAM" id="SSF53850">
    <property type="entry name" value="Periplasmic binding protein-like II"/>
    <property type="match status" value="1"/>
</dbReference>
<dbReference type="PANTHER" id="PTHR30290:SF83">
    <property type="entry name" value="ABC TRANSPORTER SUBSTRATE-BINDING PROTEIN"/>
    <property type="match status" value="1"/>
</dbReference>
<accession>A0ABP4UVE2</accession>
<protein>
    <submittedName>
        <fullName evidence="3">ABC transporter substrate-binding protein</fullName>
    </submittedName>
</protein>
<dbReference type="Gene3D" id="3.10.105.10">
    <property type="entry name" value="Dipeptide-binding Protein, Domain 3"/>
    <property type="match status" value="1"/>
</dbReference>
<feature type="signal peptide" evidence="1">
    <location>
        <begin position="1"/>
        <end position="26"/>
    </location>
</feature>
<gene>
    <name evidence="3" type="ORF">GCM10009765_70410</name>
</gene>
<name>A0ABP4UVE2_9ACTN</name>
<evidence type="ECO:0000313" key="3">
    <source>
        <dbReference type="EMBL" id="GAA1711034.1"/>
    </source>
</evidence>
<dbReference type="Proteomes" id="UP001500618">
    <property type="component" value="Unassembled WGS sequence"/>
</dbReference>
<proteinExistence type="predicted"/>
<evidence type="ECO:0000259" key="2">
    <source>
        <dbReference type="Pfam" id="PF00496"/>
    </source>
</evidence>
<dbReference type="InterPro" id="IPR000914">
    <property type="entry name" value="SBP_5_dom"/>
</dbReference>
<comment type="caution">
    <text evidence="3">The sequence shown here is derived from an EMBL/GenBank/DDBJ whole genome shotgun (WGS) entry which is preliminary data.</text>
</comment>
<dbReference type="InterPro" id="IPR039424">
    <property type="entry name" value="SBP_5"/>
</dbReference>
<keyword evidence="4" id="KW-1185">Reference proteome</keyword>
<dbReference type="InterPro" id="IPR030678">
    <property type="entry name" value="Peptide/Ni-bd"/>
</dbReference>
<reference evidence="4" key="1">
    <citation type="journal article" date="2019" name="Int. J. Syst. Evol. Microbiol.">
        <title>The Global Catalogue of Microorganisms (GCM) 10K type strain sequencing project: providing services to taxonomists for standard genome sequencing and annotation.</title>
        <authorList>
            <consortium name="The Broad Institute Genomics Platform"/>
            <consortium name="The Broad Institute Genome Sequencing Center for Infectious Disease"/>
            <person name="Wu L."/>
            <person name="Ma J."/>
        </authorList>
    </citation>
    <scope>NUCLEOTIDE SEQUENCE [LARGE SCALE GENOMIC DNA]</scope>
    <source>
        <strain evidence="4">JCM 14718</strain>
    </source>
</reference>
<keyword evidence="1" id="KW-0732">Signal</keyword>